<comment type="caution">
    <text evidence="1">The sequence shown here is derived from an EMBL/GenBank/DDBJ whole genome shotgun (WGS) entry which is preliminary data.</text>
</comment>
<organism evidence="1 2">
    <name type="scientific">Pedobacter psychrodurus</name>
    <dbReference type="NCBI Taxonomy" id="2530456"/>
    <lineage>
        <taxon>Bacteria</taxon>
        <taxon>Pseudomonadati</taxon>
        <taxon>Bacteroidota</taxon>
        <taxon>Sphingobacteriia</taxon>
        <taxon>Sphingobacteriales</taxon>
        <taxon>Sphingobacteriaceae</taxon>
        <taxon>Pedobacter</taxon>
    </lineage>
</organism>
<sequence length="469" mass="54786">MRFRLNKDLLVKNMFNGDKLSHSPGNSIRLFPFVANRKDIKLVTDDLKDFRGIAGACFRECLQLNQSNIFDKTTFINDVCEKANAKDNPDLKELIEKMAFNEKGQLVLFDTQIYPYVRNGNVNKTLNDIAKFIIAIYFDEDDRASLKKLTDSDPENLFYKLILSCIKKPEPGINNLEPYYQASSDLRKQFKNDLHTLISDKDLFVDQFHQLIKFYFFKYTSELALRLNMFFGEEPAPLYFSVKWEKLQGARASLKFGWDLFEANISPLFSHVIVLELINYIDGFAEQPVAYREIKEIVLHLDAQEQDNLMVCIDEVIELYRFGKQDVNWDNFRETIPSAEQNPILAKIRLLYQMIEYQFEESSRGRAKLAYQEWLWEFTKINFTKPRGKWGNSLALGQEYVLLLTRLCVGSNEKIRLKDLWAGFQARGVLLDSISRDHIIQYFDKINLLEKKSDSGDAQYIRKFSQTLA</sequence>
<evidence type="ECO:0000313" key="1">
    <source>
        <dbReference type="EMBL" id="TCD28637.1"/>
    </source>
</evidence>
<keyword evidence="2" id="KW-1185">Reference proteome</keyword>
<accession>A0A4V2MR95</accession>
<name>A0A4V2MR95_9SPHI</name>
<dbReference type="RefSeq" id="WP_131527688.1">
    <property type="nucleotide sequence ID" value="NZ_SJSO01000003.1"/>
</dbReference>
<dbReference type="NCBIfam" id="TIGR03236">
    <property type="entry name" value="dnd_assoc_1"/>
    <property type="match status" value="1"/>
</dbReference>
<dbReference type="InterPro" id="IPR017645">
    <property type="entry name" value="Dnd_assoc_1"/>
</dbReference>
<dbReference type="Proteomes" id="UP000293925">
    <property type="component" value="Unassembled WGS sequence"/>
</dbReference>
<evidence type="ECO:0000313" key="2">
    <source>
        <dbReference type="Proteomes" id="UP000293925"/>
    </source>
</evidence>
<protein>
    <submittedName>
        <fullName evidence="1">DNA phosphorothioation-dependent restriction protein DptG</fullName>
    </submittedName>
</protein>
<reference evidence="1 2" key="1">
    <citation type="submission" date="2019-02" db="EMBL/GenBank/DDBJ databases">
        <title>Pedobacter sp. RP-3-21 sp. nov., isolated from Arctic soil.</title>
        <authorList>
            <person name="Dahal R.H."/>
        </authorList>
    </citation>
    <scope>NUCLEOTIDE SEQUENCE [LARGE SCALE GENOMIC DNA]</scope>
    <source>
        <strain evidence="1 2">RP-3-21</strain>
    </source>
</reference>
<dbReference type="EMBL" id="SJSO01000003">
    <property type="protein sequence ID" value="TCD28637.1"/>
    <property type="molecule type" value="Genomic_DNA"/>
</dbReference>
<dbReference type="OrthoDB" id="2590988at2"/>
<dbReference type="AlphaFoldDB" id="A0A4V2MR95"/>
<gene>
    <name evidence="1" type="primary">dptG</name>
    <name evidence="1" type="ORF">EZ456_04405</name>
</gene>
<proteinExistence type="predicted"/>